<dbReference type="eggNOG" id="ENOG502QUBQ">
    <property type="taxonomic scope" value="Eukaryota"/>
</dbReference>
<dbReference type="OMA" id="PPIRECK"/>
<dbReference type="EnsemblProtists" id="EKX55520">
    <property type="protein sequence ID" value="EKX55520"/>
    <property type="gene ID" value="GUITHDRAFT_160483"/>
</dbReference>
<evidence type="ECO:0008006" key="4">
    <source>
        <dbReference type="Google" id="ProtNLM"/>
    </source>
</evidence>
<dbReference type="HOGENOM" id="CLU_054866_0_0_1"/>
<dbReference type="KEGG" id="gtt:GUITHDRAFT_160483"/>
<name>L1K4Y2_GUITC</name>
<reference evidence="3" key="2">
    <citation type="submission" date="2012-11" db="EMBL/GenBank/DDBJ databases">
        <authorList>
            <person name="Kuo A."/>
            <person name="Curtis B.A."/>
            <person name="Tanifuji G."/>
            <person name="Burki F."/>
            <person name="Gruber A."/>
            <person name="Irimia M."/>
            <person name="Maruyama S."/>
            <person name="Arias M.C."/>
            <person name="Ball S.G."/>
            <person name="Gile G.H."/>
            <person name="Hirakawa Y."/>
            <person name="Hopkins J.F."/>
            <person name="Rensing S.A."/>
            <person name="Schmutz J."/>
            <person name="Symeonidi A."/>
            <person name="Elias M."/>
            <person name="Eveleigh R.J."/>
            <person name="Herman E.K."/>
            <person name="Klute M.J."/>
            <person name="Nakayama T."/>
            <person name="Obornik M."/>
            <person name="Reyes-Prieto A."/>
            <person name="Armbrust E.V."/>
            <person name="Aves S.J."/>
            <person name="Beiko R.G."/>
            <person name="Coutinho P."/>
            <person name="Dacks J.B."/>
            <person name="Durnford D.G."/>
            <person name="Fast N.M."/>
            <person name="Green B.R."/>
            <person name="Grisdale C."/>
            <person name="Hempe F."/>
            <person name="Henrissat B."/>
            <person name="Hoppner M.P."/>
            <person name="Ishida K.-I."/>
            <person name="Kim E."/>
            <person name="Koreny L."/>
            <person name="Kroth P.G."/>
            <person name="Liu Y."/>
            <person name="Malik S.-B."/>
            <person name="Maier U.G."/>
            <person name="McRose D."/>
            <person name="Mock T."/>
            <person name="Neilson J.A."/>
            <person name="Onodera N.T."/>
            <person name="Poole A.M."/>
            <person name="Pritham E.J."/>
            <person name="Richards T.A."/>
            <person name="Rocap G."/>
            <person name="Roy S.W."/>
            <person name="Sarai C."/>
            <person name="Schaack S."/>
            <person name="Shirato S."/>
            <person name="Slamovits C.H."/>
            <person name="Spencer D.F."/>
            <person name="Suzuki S."/>
            <person name="Worden A.Z."/>
            <person name="Zauner S."/>
            <person name="Barry K."/>
            <person name="Bell C."/>
            <person name="Bharti A.K."/>
            <person name="Crow J.A."/>
            <person name="Grimwood J."/>
            <person name="Kramer R."/>
            <person name="Lindquist E."/>
            <person name="Lucas S."/>
            <person name="Salamov A."/>
            <person name="McFadden G.I."/>
            <person name="Lane C.E."/>
            <person name="Keeling P.J."/>
            <person name="Gray M.W."/>
            <person name="Grigoriev I.V."/>
            <person name="Archibald J.M."/>
        </authorList>
    </citation>
    <scope>NUCLEOTIDE SEQUENCE</scope>
    <source>
        <strain evidence="3">CCMP2712</strain>
    </source>
</reference>
<dbReference type="PaxDb" id="55529-EKX55520"/>
<dbReference type="RefSeq" id="XP_005842500.1">
    <property type="nucleotide sequence ID" value="XM_005842443.1"/>
</dbReference>
<protein>
    <recommendedName>
        <fullName evidence="4">HhH-GPD domain-containing protein</fullName>
    </recommendedName>
</protein>
<keyword evidence="3" id="KW-1185">Reference proteome</keyword>
<dbReference type="GeneID" id="17312141"/>
<dbReference type="GO" id="GO:0034039">
    <property type="term" value="F:8-oxo-7,8-dihydroguanine DNA N-glycosylase activity"/>
    <property type="evidence" value="ECO:0007669"/>
    <property type="project" value="TreeGrafter"/>
</dbReference>
<reference evidence="2" key="3">
    <citation type="submission" date="2016-03" db="UniProtKB">
        <authorList>
            <consortium name="EnsemblProtists"/>
        </authorList>
    </citation>
    <scope>IDENTIFICATION</scope>
</reference>
<accession>L1K4Y2</accession>
<dbReference type="PANTHER" id="PTHR10242:SF4">
    <property type="entry name" value="OS07G0657600 PROTEIN"/>
    <property type="match status" value="1"/>
</dbReference>
<evidence type="ECO:0000313" key="2">
    <source>
        <dbReference type="EnsemblProtists" id="EKX55520"/>
    </source>
</evidence>
<dbReference type="Proteomes" id="UP000011087">
    <property type="component" value="Unassembled WGS sequence"/>
</dbReference>
<dbReference type="EMBL" id="JH992965">
    <property type="protein sequence ID" value="EKX55520.1"/>
    <property type="molecule type" value="Genomic_DNA"/>
</dbReference>
<dbReference type="AlphaFoldDB" id="L1K4Y2"/>
<reference evidence="1 3" key="1">
    <citation type="journal article" date="2012" name="Nature">
        <title>Algal genomes reveal evolutionary mosaicism and the fate of nucleomorphs.</title>
        <authorList>
            <consortium name="DOE Joint Genome Institute"/>
            <person name="Curtis B.A."/>
            <person name="Tanifuji G."/>
            <person name="Burki F."/>
            <person name="Gruber A."/>
            <person name="Irimia M."/>
            <person name="Maruyama S."/>
            <person name="Arias M.C."/>
            <person name="Ball S.G."/>
            <person name="Gile G.H."/>
            <person name="Hirakawa Y."/>
            <person name="Hopkins J.F."/>
            <person name="Kuo A."/>
            <person name="Rensing S.A."/>
            <person name="Schmutz J."/>
            <person name="Symeonidi A."/>
            <person name="Elias M."/>
            <person name="Eveleigh R.J."/>
            <person name="Herman E.K."/>
            <person name="Klute M.J."/>
            <person name="Nakayama T."/>
            <person name="Obornik M."/>
            <person name="Reyes-Prieto A."/>
            <person name="Armbrust E.V."/>
            <person name="Aves S.J."/>
            <person name="Beiko R.G."/>
            <person name="Coutinho P."/>
            <person name="Dacks J.B."/>
            <person name="Durnford D.G."/>
            <person name="Fast N.M."/>
            <person name="Green B.R."/>
            <person name="Grisdale C.J."/>
            <person name="Hempel F."/>
            <person name="Henrissat B."/>
            <person name="Hoppner M.P."/>
            <person name="Ishida K."/>
            <person name="Kim E."/>
            <person name="Koreny L."/>
            <person name="Kroth P.G."/>
            <person name="Liu Y."/>
            <person name="Malik S.B."/>
            <person name="Maier U.G."/>
            <person name="McRose D."/>
            <person name="Mock T."/>
            <person name="Neilson J.A."/>
            <person name="Onodera N.T."/>
            <person name="Poole A.M."/>
            <person name="Pritham E.J."/>
            <person name="Richards T.A."/>
            <person name="Rocap G."/>
            <person name="Roy S.W."/>
            <person name="Sarai C."/>
            <person name="Schaack S."/>
            <person name="Shirato S."/>
            <person name="Slamovits C.H."/>
            <person name="Spencer D.F."/>
            <person name="Suzuki S."/>
            <person name="Worden A.Z."/>
            <person name="Zauner S."/>
            <person name="Barry K."/>
            <person name="Bell C."/>
            <person name="Bharti A.K."/>
            <person name="Crow J.A."/>
            <person name="Grimwood J."/>
            <person name="Kramer R."/>
            <person name="Lindquist E."/>
            <person name="Lucas S."/>
            <person name="Salamov A."/>
            <person name="McFadden G.I."/>
            <person name="Lane C.E."/>
            <person name="Keeling P.J."/>
            <person name="Gray M.W."/>
            <person name="Grigoriev I.V."/>
            <person name="Archibald J.M."/>
        </authorList>
    </citation>
    <scope>NUCLEOTIDE SEQUENCE</scope>
    <source>
        <strain evidence="1 3">CCMP2712</strain>
    </source>
</reference>
<evidence type="ECO:0000313" key="1">
    <source>
        <dbReference type="EMBL" id="EKX55520.1"/>
    </source>
</evidence>
<dbReference type="GO" id="GO:0006285">
    <property type="term" value="P:base-excision repair, AP site formation"/>
    <property type="evidence" value="ECO:0007669"/>
    <property type="project" value="TreeGrafter"/>
</dbReference>
<dbReference type="STRING" id="905079.L1K4Y2"/>
<proteinExistence type="predicted"/>
<dbReference type="OrthoDB" id="4951845at2759"/>
<sequence>MLAPNTWDPHQTLLEGPWGRPLPGVFSRPLSIGGSKTVHVKLCFSASKWTDEDSSERELIAFLEESLGEEEVGEVVRQVTRMLRISPEDNRREQEFRSLFPQAEQDHWFRLFRSPSMFEDACKTITLCNAGWGRTITMNQLLCEKVSSCGGFPTPLELSSWDPEDLKRECGVGYRAARLISLARRAVESEELEELEKLARRCRSPSVGEAQQGELRAKLLALEGFGPYATDNMLMLLGIYNNIAIDSETLRHLKSLHGVDEKSAARAVQKVSKIYDRYCPYQFLVYWRELWKDYERLCGPLHLLPSSRYSMLCANHMKKIRS</sequence>
<dbReference type="SUPFAM" id="SSF48150">
    <property type="entry name" value="DNA-glycosylase"/>
    <property type="match status" value="1"/>
</dbReference>
<evidence type="ECO:0000313" key="3">
    <source>
        <dbReference type="Proteomes" id="UP000011087"/>
    </source>
</evidence>
<dbReference type="Gene3D" id="1.10.340.30">
    <property type="entry name" value="Hypothetical protein, domain 2"/>
    <property type="match status" value="1"/>
</dbReference>
<organism evidence="1">
    <name type="scientific">Guillardia theta (strain CCMP2712)</name>
    <name type="common">Cryptophyte</name>
    <dbReference type="NCBI Taxonomy" id="905079"/>
    <lineage>
        <taxon>Eukaryota</taxon>
        <taxon>Cryptophyceae</taxon>
        <taxon>Pyrenomonadales</taxon>
        <taxon>Geminigeraceae</taxon>
        <taxon>Guillardia</taxon>
    </lineage>
</organism>
<dbReference type="GO" id="GO:0005634">
    <property type="term" value="C:nucleus"/>
    <property type="evidence" value="ECO:0007669"/>
    <property type="project" value="TreeGrafter"/>
</dbReference>
<dbReference type="InterPro" id="IPR052054">
    <property type="entry name" value="Oxidative_DNA_repair_enzyme"/>
</dbReference>
<gene>
    <name evidence="1" type="ORF">GUITHDRAFT_160483</name>
</gene>
<dbReference type="PANTHER" id="PTHR10242">
    <property type="entry name" value="8-OXOGUANINE DNA GLYCOSYLASE"/>
    <property type="match status" value="1"/>
</dbReference>
<dbReference type="InterPro" id="IPR011257">
    <property type="entry name" value="DNA_glycosylase"/>
</dbReference>